<name>A0ACB7J9E4_PLECO</name>
<dbReference type="EMBL" id="WQMT02000001">
    <property type="protein sequence ID" value="KAG9227198.1"/>
    <property type="molecule type" value="Genomic_DNA"/>
</dbReference>
<evidence type="ECO:0000313" key="2">
    <source>
        <dbReference type="Proteomes" id="UP000824881"/>
    </source>
</evidence>
<protein>
    <submittedName>
        <fullName evidence="1">Uncharacterized protein</fullName>
    </submittedName>
</protein>
<accession>A0ACB7J9E4</accession>
<evidence type="ECO:0000313" key="1">
    <source>
        <dbReference type="EMBL" id="KAG9227198.1"/>
    </source>
</evidence>
<dbReference type="Proteomes" id="UP000824881">
    <property type="component" value="Unassembled WGS sequence"/>
</dbReference>
<proteinExistence type="predicted"/>
<keyword evidence="2" id="KW-1185">Reference proteome</keyword>
<comment type="caution">
    <text evidence="1">The sequence shown here is derived from an EMBL/GenBank/DDBJ whole genome shotgun (WGS) entry which is preliminary data.</text>
</comment>
<sequence length="543" mass="57499">MFSFSYFIIFLFASVDYISALPFIPSPSSFEIPITRTRRHEKRGSVSGSIGLGNVADLIYTVPLEIGRTTTALHLVVNFHQDTGSSDLWVATDTCKTESCLAGVATRFPAASLNDTGAKVTMHYGDSTTGTFASGSIGTDTVTVAGIAMTDQYFAAVDNTTNPTVRYGAAGLFGLGFPSGSSIQKAAVNHEFNNPTETDEFVHGTYLDGPILPRISMTNQLQAPMFTITLQRNTIDIGGSGLLTVGKLPDGIDNSSLTWVPVRLYSEQDGGMKPPRFAPGEIYPYRWEIDLDGVFLDGKKLPESSIPAKDVDGKRVSALIDTGNSLIRGPADVVKNVLSQVSPAFSANNPAASHAILPCATPHTLAFQIGGKMFPVDPRDFIRQNDAGDAVNCVADNLVATDPPSKSTLFRWSLGDPFMKSNLVAFHYGNLTHPSADPPRIGFLSMVPQNISAVYAAAVQDARNNGGNFESTYHVAPTASAAAEGQITVSASAPAFATTLRLAAPSSFPTNAPGGSNSGAMITPKVLPLQGLLFLCLCAYVAL</sequence>
<organism evidence="1 2">
    <name type="scientific">Pleurotus cornucopiae</name>
    <name type="common">Cornucopia mushroom</name>
    <dbReference type="NCBI Taxonomy" id="5321"/>
    <lineage>
        <taxon>Eukaryota</taxon>
        <taxon>Fungi</taxon>
        <taxon>Dikarya</taxon>
        <taxon>Basidiomycota</taxon>
        <taxon>Agaricomycotina</taxon>
        <taxon>Agaricomycetes</taxon>
        <taxon>Agaricomycetidae</taxon>
        <taxon>Agaricales</taxon>
        <taxon>Pleurotineae</taxon>
        <taxon>Pleurotaceae</taxon>
        <taxon>Pleurotus</taxon>
    </lineage>
</organism>
<reference evidence="1 2" key="1">
    <citation type="journal article" date="2021" name="Appl. Environ. Microbiol.">
        <title>Genetic linkage and physical mapping for an oyster mushroom Pleurotus cornucopiae and QTL analysis for the trait cap color.</title>
        <authorList>
            <person name="Zhang Y."/>
            <person name="Gao W."/>
            <person name="Sonnenberg A."/>
            <person name="Chen Q."/>
            <person name="Zhang J."/>
            <person name="Huang C."/>
        </authorList>
    </citation>
    <scope>NUCLEOTIDE SEQUENCE [LARGE SCALE GENOMIC DNA]</scope>
    <source>
        <strain evidence="1">CCMSSC00406</strain>
    </source>
</reference>
<gene>
    <name evidence="1" type="ORF">CCMSSC00406_0004263</name>
</gene>